<dbReference type="EMBL" id="AHMT02000053">
    <property type="protein sequence ID" value="EQA60832.1"/>
    <property type="molecule type" value="Genomic_DNA"/>
</dbReference>
<evidence type="ECO:0000313" key="1">
    <source>
        <dbReference type="EMBL" id="EQA60832.1"/>
    </source>
</evidence>
<comment type="caution">
    <text evidence="1">The sequence shown here is derived from an EMBL/GenBank/DDBJ whole genome shotgun (WGS) entry which is preliminary data.</text>
</comment>
<gene>
    <name evidence="1" type="ORF">LEP1GSC062_1723</name>
</gene>
<keyword evidence="2" id="KW-1185">Reference proteome</keyword>
<protein>
    <submittedName>
        <fullName evidence="1">Uncharacterized protein</fullName>
    </submittedName>
</protein>
<evidence type="ECO:0000313" key="2">
    <source>
        <dbReference type="Proteomes" id="UP000018747"/>
    </source>
</evidence>
<organism evidence="1 2">
    <name type="scientific">Leptospira alexanderi serovar Manhao 3 str. L 60</name>
    <dbReference type="NCBI Taxonomy" id="1049759"/>
    <lineage>
        <taxon>Bacteria</taxon>
        <taxon>Pseudomonadati</taxon>
        <taxon>Spirochaetota</taxon>
        <taxon>Spirochaetia</taxon>
        <taxon>Leptospirales</taxon>
        <taxon>Leptospiraceae</taxon>
        <taxon>Leptospira</taxon>
    </lineage>
</organism>
<reference evidence="1" key="1">
    <citation type="submission" date="2013-05" db="EMBL/GenBank/DDBJ databases">
        <authorList>
            <person name="Harkins D.M."/>
            <person name="Durkin A.S."/>
            <person name="Brinkac L.M."/>
            <person name="Haft D.H."/>
            <person name="Selengut J.D."/>
            <person name="Sanka R."/>
            <person name="DePew J."/>
            <person name="Purushe J."/>
            <person name="Hartskeerl R.A."/>
            <person name="Ahmed A."/>
            <person name="van der Linden H."/>
            <person name="Goris M.G.A."/>
            <person name="Vinetz J.M."/>
            <person name="Sutton G.G."/>
            <person name="Nierman W.C."/>
            <person name="Fouts D.E."/>
        </authorList>
    </citation>
    <scope>NUCLEOTIDE SEQUENCE [LARGE SCALE GENOMIC DNA]</scope>
    <source>
        <strain evidence="1">L 60</strain>
    </source>
</reference>
<proteinExistence type="predicted"/>
<name>V6HVE3_9LEPT</name>
<accession>V6HVE3</accession>
<dbReference type="AlphaFoldDB" id="V6HVE3"/>
<dbReference type="Proteomes" id="UP000018747">
    <property type="component" value="Unassembled WGS sequence"/>
</dbReference>
<sequence length="45" mass="5222">MNFINGRFVFAVCLRIAHMPVFLRRIHVLLSNYTSKNKLLSNSIS</sequence>